<name>A0A918CFR3_9ACTN</name>
<protein>
    <submittedName>
        <fullName evidence="1">Uncharacterized protein</fullName>
    </submittedName>
</protein>
<dbReference type="AlphaFoldDB" id="A0A918CFR3"/>
<reference evidence="1" key="2">
    <citation type="submission" date="2020-09" db="EMBL/GenBank/DDBJ databases">
        <authorList>
            <person name="Sun Q."/>
            <person name="Ohkuma M."/>
        </authorList>
    </citation>
    <scope>NUCLEOTIDE SEQUENCE</scope>
    <source>
        <strain evidence="1">JCM 4346</strain>
    </source>
</reference>
<sequence length="102" mass="10788">MAGSATFTTDVFSTTRNCAAASRRRVAPRRRVCGEWVRARMKAFRTADRTGACPVGRVHAGASGGGAVTMLFRSAGGAQTGSGAHYCPLMLMVVAEADRRRP</sequence>
<evidence type="ECO:0000313" key="1">
    <source>
        <dbReference type="EMBL" id="GGR19043.1"/>
    </source>
</evidence>
<reference evidence="1" key="1">
    <citation type="journal article" date="2014" name="Int. J. Syst. Evol. Microbiol.">
        <title>Complete genome sequence of Corynebacterium casei LMG S-19264T (=DSM 44701T), isolated from a smear-ripened cheese.</title>
        <authorList>
            <consortium name="US DOE Joint Genome Institute (JGI-PGF)"/>
            <person name="Walter F."/>
            <person name="Albersmeier A."/>
            <person name="Kalinowski J."/>
            <person name="Ruckert C."/>
        </authorList>
    </citation>
    <scope>NUCLEOTIDE SEQUENCE</scope>
    <source>
        <strain evidence="1">JCM 4346</strain>
    </source>
</reference>
<accession>A0A918CFR3</accession>
<dbReference type="EMBL" id="BMSX01000008">
    <property type="protein sequence ID" value="GGR19043.1"/>
    <property type="molecule type" value="Genomic_DNA"/>
</dbReference>
<proteinExistence type="predicted"/>
<keyword evidence="2" id="KW-1185">Reference proteome</keyword>
<gene>
    <name evidence="1" type="ORF">GCM10010251_39000</name>
</gene>
<comment type="caution">
    <text evidence="1">The sequence shown here is derived from an EMBL/GenBank/DDBJ whole genome shotgun (WGS) entry which is preliminary data.</text>
</comment>
<organism evidence="1 2">
    <name type="scientific">Streptomyces aurantiogriseus</name>
    <dbReference type="NCBI Taxonomy" id="66870"/>
    <lineage>
        <taxon>Bacteria</taxon>
        <taxon>Bacillati</taxon>
        <taxon>Actinomycetota</taxon>
        <taxon>Actinomycetes</taxon>
        <taxon>Kitasatosporales</taxon>
        <taxon>Streptomycetaceae</taxon>
        <taxon>Streptomyces</taxon>
    </lineage>
</organism>
<dbReference type="Proteomes" id="UP000658320">
    <property type="component" value="Unassembled WGS sequence"/>
</dbReference>
<evidence type="ECO:0000313" key="2">
    <source>
        <dbReference type="Proteomes" id="UP000658320"/>
    </source>
</evidence>